<dbReference type="InterPro" id="IPR008964">
    <property type="entry name" value="Invasin/intimin_cell_adhesion"/>
</dbReference>
<dbReference type="SMART" id="SM00635">
    <property type="entry name" value="BID_2"/>
    <property type="match status" value="2"/>
</dbReference>
<dbReference type="SUPFAM" id="SSF49373">
    <property type="entry name" value="Invasin/intimin cell-adhesion fragments"/>
    <property type="match status" value="2"/>
</dbReference>
<dbReference type="PANTHER" id="PTHR43118:SF1">
    <property type="entry name" value="RHAMNOGALACTURONAN LYASE (EUROFUNG)"/>
    <property type="match status" value="1"/>
</dbReference>
<evidence type="ECO:0000256" key="1">
    <source>
        <dbReference type="SAM" id="MobiDB-lite"/>
    </source>
</evidence>
<dbReference type="InterPro" id="IPR034641">
    <property type="entry name" value="RGL11"/>
</dbReference>
<dbReference type="SUPFAM" id="SSF69318">
    <property type="entry name" value="Integrin alpha N-terminal domain"/>
    <property type="match status" value="1"/>
</dbReference>
<dbReference type="Pfam" id="PF21348">
    <property type="entry name" value="RGL11_C"/>
    <property type="match status" value="1"/>
</dbReference>
<name>A0A9D1MDN7_9FIRM</name>
<feature type="non-terminal residue" evidence="3">
    <location>
        <position position="1"/>
    </location>
</feature>
<dbReference type="EMBL" id="DVNB01000101">
    <property type="protein sequence ID" value="HIU58122.1"/>
    <property type="molecule type" value="Genomic_DNA"/>
</dbReference>
<dbReference type="InterPro" id="IPR028994">
    <property type="entry name" value="Integrin_alpha_N"/>
</dbReference>
<reference evidence="3" key="2">
    <citation type="journal article" date="2021" name="PeerJ">
        <title>Extensive microbial diversity within the chicken gut microbiome revealed by metagenomics and culture.</title>
        <authorList>
            <person name="Gilroy R."/>
            <person name="Ravi A."/>
            <person name="Getino M."/>
            <person name="Pursley I."/>
            <person name="Horton D.L."/>
            <person name="Alikhan N.F."/>
            <person name="Baker D."/>
            <person name="Gharbi K."/>
            <person name="Hall N."/>
            <person name="Watson M."/>
            <person name="Adriaenssens E.M."/>
            <person name="Foster-Nyarko E."/>
            <person name="Jarju S."/>
            <person name="Secka A."/>
            <person name="Antonio M."/>
            <person name="Oren A."/>
            <person name="Chaudhuri R.R."/>
            <person name="La Ragione R."/>
            <person name="Hildebrand F."/>
            <person name="Pallen M.J."/>
        </authorList>
    </citation>
    <scope>NUCLEOTIDE SEQUENCE</scope>
    <source>
        <strain evidence="3">USAMLcec3-3695</strain>
    </source>
</reference>
<dbReference type="Gene3D" id="2.60.40.1080">
    <property type="match status" value="2"/>
</dbReference>
<feature type="domain" description="BIG2" evidence="2">
    <location>
        <begin position="560"/>
        <end position="636"/>
    </location>
</feature>
<accession>A0A9D1MDN7</accession>
<feature type="domain" description="BIG2" evidence="2">
    <location>
        <begin position="643"/>
        <end position="719"/>
    </location>
</feature>
<organism evidence="3 4">
    <name type="scientific">Candidatus Ornithomonoglobus merdipullorum</name>
    <dbReference type="NCBI Taxonomy" id="2840895"/>
    <lineage>
        <taxon>Bacteria</taxon>
        <taxon>Bacillati</taxon>
        <taxon>Bacillota</taxon>
        <taxon>Clostridia</taxon>
        <taxon>Candidatus Ornithomonoglobus</taxon>
    </lineage>
</organism>
<evidence type="ECO:0000313" key="4">
    <source>
        <dbReference type="Proteomes" id="UP000824109"/>
    </source>
</evidence>
<dbReference type="InterPro" id="IPR003343">
    <property type="entry name" value="Big_2"/>
</dbReference>
<feature type="region of interest" description="Disordered" evidence="1">
    <location>
        <begin position="1163"/>
        <end position="1184"/>
    </location>
</feature>
<dbReference type="Proteomes" id="UP000824109">
    <property type="component" value="Unassembled WGS sequence"/>
</dbReference>
<protein>
    <submittedName>
        <fullName evidence="3">Ig-like domain-containing protein</fullName>
    </submittedName>
</protein>
<comment type="caution">
    <text evidence="3">The sequence shown here is derived from an EMBL/GenBank/DDBJ whole genome shotgun (WGS) entry which is preliminary data.</text>
</comment>
<feature type="compositionally biased region" description="Low complexity" evidence="1">
    <location>
        <begin position="1416"/>
        <end position="1432"/>
    </location>
</feature>
<feature type="compositionally biased region" description="Pro residues" evidence="1">
    <location>
        <begin position="1166"/>
        <end position="1182"/>
    </location>
</feature>
<evidence type="ECO:0000313" key="3">
    <source>
        <dbReference type="EMBL" id="HIU58122.1"/>
    </source>
</evidence>
<dbReference type="InterPro" id="IPR049366">
    <property type="entry name" value="RGL11_C"/>
</dbReference>
<evidence type="ECO:0000259" key="2">
    <source>
        <dbReference type="SMART" id="SM00635"/>
    </source>
</evidence>
<dbReference type="PANTHER" id="PTHR43118">
    <property type="entry name" value="RHAMNOGALACTURONAN LYASE (EUROFUNG)"/>
    <property type="match status" value="1"/>
</dbReference>
<feature type="region of interest" description="Disordered" evidence="1">
    <location>
        <begin position="1377"/>
        <end position="1439"/>
    </location>
</feature>
<proteinExistence type="predicted"/>
<feature type="compositionally biased region" description="Acidic residues" evidence="1">
    <location>
        <begin position="1381"/>
        <end position="1391"/>
    </location>
</feature>
<gene>
    <name evidence="3" type="ORF">IAA61_09985</name>
</gene>
<reference evidence="3" key="1">
    <citation type="submission" date="2020-10" db="EMBL/GenBank/DDBJ databases">
        <authorList>
            <person name="Gilroy R."/>
        </authorList>
    </citation>
    <scope>NUCLEOTIDE SEQUENCE</scope>
    <source>
        <strain evidence="3">USAMLcec3-3695</strain>
    </source>
</reference>
<dbReference type="Pfam" id="PF02368">
    <property type="entry name" value="Big_2"/>
    <property type="match status" value="2"/>
</dbReference>
<sequence>FTYVDIPISRPDPVERMVDGKLSYYYSDDSHEGGANDASVGDLDGDGDYEIVLKWEPTDSKDSAGSDFTGRTYIDAYQIDPNNDGPMWRIDLGQNVTAGAHYTQFIVFDFDGDGRSEVAMQTAPGSKDGLGNYVSEVGDTEEIRNVDNEASYVGTSGRPKGKNLGPEYYTIFDGETGEALCTTAAIPLVSTDYWGDSKYNRAERFLAGVAYLDGVRPSLIECRGYYNRAVIRAYTFDGAALSLQWEYNSGGEGLYGQGNHNLSIADIDNDGCDEIVYGSAALDNDGKTVIGNTRMGHGDAMHVNDFNNDGVQEVFSVKEDQHKEHGGNFRVAGTGETLYDLTGAGDDVGRGVMDNIDDDYAASHPNALAMGWTSAHPDTYDLNGDRVNVKPASAGSGSFDNFLVYWDGDLGRELLDANIIQKYDADTGITKRFYGPSDGYTLVGGATNNYTKRNPSLVADIWGDWREEVILPVNKGSDTAQAYLRIYTSTIPTDYRLTTLMHDSQYRCSVAWQNVGYNQPTHQSYYIGSAALAKSGGETMNYLAPATLFTKVGYDIDTVHVTGVSLSETSVRVEKGSTHTITAQLEPENATRKGITWSSSDTSVATVIGGTITGVEPGTATITARTRDGGYTATCEVEVWSTPVTGVSISEDVTIGVGSSKRISAEVQPSDASDKDIEWTSSNTSIATVDENGVVTGVTAGAVLITATTDEGGFTDSCMVNVTPLKETDVTGDDVFKTDNTDAETMLIATETSAILSQNDASVGGNFYRTFDKFTDNKAVLSFRFMTGGQENVGDNATDEDKWNWDGHEYSFYLSLLGEDDQNILTLSQAYRTKGENLISNIEGSGENVLANDWTTVVDGIGQVQGSSKRWIVEIEFDYDNDTAFATLTGTDSSWTAVNAQYTREFDLNGLSLEKIAYHTTKDGEGGITVSPQLSELSYTKLTPMDGATTAVYEKGTAWYNAWSNDDIADWTQTGTETASLQVDANAGDNGRIYYDPVQPGGSYSATKTFDITDGAVVTYAADWYFGNSTGRTSNLEYIQFGSNLRIGFNSDGDGGYFTWVSTDGGTTWNDLDGDETPDSIFTGENAVYTKPVTVVIDTETNVIQSFTFDGSDVSAYFGYQLPETFEPGSVSFGLQRGGGTSNWEYPNGLESLLVSEFVEGAVPERPTPAPTPTPEPTPGPTLTPVEHDVTDFELYSQSRMTASDAEGEENTVTFTNASNANNGFGGAYVDISDYVDGETNYTVEYDSYVASTSRTRIALVDVSQRPDGSNKNTYSTAGVAIVHGVVDGSSYAVNNDKTVGNAPTARDAWVHTTITVDTEHKTLSYSIADQYGSVLLSGDDMSYLDSGLETINGIEFFDTISDSVGYMKNIKVITYRDPSEPTEEPTEEPSETPTEAVTEEPTESPTETVTEEPSEIPTETVTEEPTASPSEKPAEGLEIEEPVLAEGVVSITVSNISDEVKSVKLLVASYDSEGRLIGLSLSEDAEVSPDGTVTVEAGAPTEVNYKVMLWNGLASNVPLMTPVTELAEE</sequence>